<dbReference type="PANTHER" id="PTHR43611:SF3">
    <property type="entry name" value="FLAVIN MONONUCLEOTIDE HYDROLASE 1, CHLOROPLATIC"/>
    <property type="match status" value="1"/>
</dbReference>
<protein>
    <submittedName>
        <fullName evidence="1">Putative hydrolase of the HAD superfamily</fullName>
    </submittedName>
</protein>
<keyword evidence="1" id="KW-0378">Hydrolase</keyword>
<name>A0A1I2CW91_9BACT</name>
<evidence type="ECO:0000313" key="1">
    <source>
        <dbReference type="EMBL" id="SFE72556.1"/>
    </source>
</evidence>
<dbReference type="InParanoid" id="A0A1I2CW91"/>
<dbReference type="RefSeq" id="WP_138956889.1">
    <property type="nucleotide sequence ID" value="NZ_AFSL01000060.1"/>
</dbReference>
<reference evidence="1 2" key="1">
    <citation type="submission" date="2016-10" db="EMBL/GenBank/DDBJ databases">
        <authorList>
            <person name="de Groot N.N."/>
        </authorList>
    </citation>
    <scope>NUCLEOTIDE SEQUENCE [LARGE SCALE GENOMIC DNA]</scope>
    <source>
        <strain evidence="1 2">DSM 19012</strain>
    </source>
</reference>
<dbReference type="AlphaFoldDB" id="A0A1I2CW91"/>
<keyword evidence="2" id="KW-1185">Reference proteome</keyword>
<dbReference type="GO" id="GO:0016787">
    <property type="term" value="F:hydrolase activity"/>
    <property type="evidence" value="ECO:0007669"/>
    <property type="project" value="UniProtKB-KW"/>
</dbReference>
<dbReference type="eggNOG" id="COG1011">
    <property type="taxonomic scope" value="Bacteria"/>
</dbReference>
<dbReference type="InterPro" id="IPR023198">
    <property type="entry name" value="PGP-like_dom2"/>
</dbReference>
<dbReference type="Pfam" id="PF13419">
    <property type="entry name" value="HAD_2"/>
    <property type="match status" value="1"/>
</dbReference>
<dbReference type="InterPro" id="IPR036412">
    <property type="entry name" value="HAD-like_sf"/>
</dbReference>
<dbReference type="Proteomes" id="UP000181976">
    <property type="component" value="Unassembled WGS sequence"/>
</dbReference>
<dbReference type="Gene3D" id="1.10.150.240">
    <property type="entry name" value="Putative phosphatase, domain 2"/>
    <property type="match status" value="1"/>
</dbReference>
<dbReference type="PANTHER" id="PTHR43611">
    <property type="entry name" value="ALPHA-D-GLUCOSE 1-PHOSPHATE PHOSPHATASE"/>
    <property type="match status" value="1"/>
</dbReference>
<dbReference type="Gene3D" id="3.40.50.1000">
    <property type="entry name" value="HAD superfamily/HAD-like"/>
    <property type="match status" value="1"/>
</dbReference>
<dbReference type="STRING" id="385682.SAMN05444380_11729"/>
<dbReference type="FunCoup" id="A0A1I2CW91">
    <property type="interactions" value="28"/>
</dbReference>
<dbReference type="CDD" id="cd02603">
    <property type="entry name" value="HAD_sEH-N_like"/>
    <property type="match status" value="1"/>
</dbReference>
<dbReference type="InterPro" id="IPR041492">
    <property type="entry name" value="HAD_2"/>
</dbReference>
<evidence type="ECO:0000313" key="2">
    <source>
        <dbReference type="Proteomes" id="UP000181976"/>
    </source>
</evidence>
<dbReference type="InterPro" id="IPR023214">
    <property type="entry name" value="HAD_sf"/>
</dbReference>
<dbReference type="SFLD" id="SFLDS00003">
    <property type="entry name" value="Haloacid_Dehalogenase"/>
    <property type="match status" value="1"/>
</dbReference>
<gene>
    <name evidence="1" type="ORF">SAMN05444380_11729</name>
</gene>
<accession>A0A1I2CW91</accession>
<dbReference type="SFLD" id="SFLDG01129">
    <property type="entry name" value="C1.5:_HAD__Beta-PGM__Phosphata"/>
    <property type="match status" value="1"/>
</dbReference>
<sequence length="207" mass="24142">MIKPDGIKNIIFDLGNVLIPLQMEQAGLEFRKLISDQSGIKDPMELSYLESFTLYETGKISTKDFFQSLKPYFKEEVSISDFEIAWNMIIGDLPDAHARLLKRLSNRYQLFLLSNTNELHANHFEYKIDGILNIHQVFKKVYYSHLEGFRKPQKEIYQRVLDQNRLKPSETLFADDLRENIESASELGIQTLQVTPDINLEKCFEAF</sequence>
<organism evidence="1 2">
    <name type="scientific">Thermophagus xiamenensis</name>
    <dbReference type="NCBI Taxonomy" id="385682"/>
    <lineage>
        <taxon>Bacteria</taxon>
        <taxon>Pseudomonadati</taxon>
        <taxon>Bacteroidota</taxon>
        <taxon>Bacteroidia</taxon>
        <taxon>Marinilabiliales</taxon>
        <taxon>Marinilabiliaceae</taxon>
        <taxon>Thermophagus</taxon>
    </lineage>
</organism>
<dbReference type="OrthoDB" id="9797415at2"/>
<dbReference type="NCBIfam" id="TIGR01509">
    <property type="entry name" value="HAD-SF-IA-v3"/>
    <property type="match status" value="1"/>
</dbReference>
<dbReference type="SUPFAM" id="SSF56784">
    <property type="entry name" value="HAD-like"/>
    <property type="match status" value="1"/>
</dbReference>
<dbReference type="EMBL" id="FONA01000017">
    <property type="protein sequence ID" value="SFE72556.1"/>
    <property type="molecule type" value="Genomic_DNA"/>
</dbReference>
<dbReference type="InterPro" id="IPR006439">
    <property type="entry name" value="HAD-SF_hydro_IA"/>
</dbReference>
<proteinExistence type="predicted"/>